<comment type="caution">
    <text evidence="1">The sequence shown here is derived from an EMBL/GenBank/DDBJ whole genome shotgun (WGS) entry which is preliminary data.</text>
</comment>
<dbReference type="PANTHER" id="PTHR39550">
    <property type="entry name" value="SLL0658 PROTEIN"/>
    <property type="match status" value="1"/>
</dbReference>
<dbReference type="Proteomes" id="UP000695264">
    <property type="component" value="Unassembled WGS sequence"/>
</dbReference>
<keyword evidence="2" id="KW-1185">Reference proteome</keyword>
<protein>
    <recommendedName>
        <fullName evidence="3">DUF3368 domain-containing protein</fullName>
    </recommendedName>
</protein>
<sequence>MRWTTDVSGSRQRGLVLDATLLNHAARADRIDLLGHYLKDIECWTTATVQEELRAGLPAHPALRRALDADWLLIDPLDTLESLQAYAGWQRRVGAGEGRHRGEASVFACAELRNGIAVTDDRAANRVAKTYGLEAHGTLWLLARLVREGVIVVAAAENFIESLVAEGARLPCRGSDFGAWCARNGMELT</sequence>
<evidence type="ECO:0008006" key="3">
    <source>
        <dbReference type="Google" id="ProtNLM"/>
    </source>
</evidence>
<name>A0ABX1C0V6_9ACTN</name>
<dbReference type="InterPro" id="IPR021799">
    <property type="entry name" value="PIN-like_prokaryotic"/>
</dbReference>
<organism evidence="1 2">
    <name type="scientific">Streptomyces zingiberis</name>
    <dbReference type="NCBI Taxonomy" id="2053010"/>
    <lineage>
        <taxon>Bacteria</taxon>
        <taxon>Bacillati</taxon>
        <taxon>Actinomycetota</taxon>
        <taxon>Actinomycetes</taxon>
        <taxon>Kitasatosporales</taxon>
        <taxon>Streptomycetaceae</taxon>
        <taxon>Streptomyces</taxon>
    </lineage>
</organism>
<accession>A0ABX1C0V6</accession>
<dbReference type="Pfam" id="PF11848">
    <property type="entry name" value="DUF3368"/>
    <property type="match status" value="1"/>
</dbReference>
<reference evidence="1 2" key="1">
    <citation type="submission" date="2020-03" db="EMBL/GenBank/DDBJ databases">
        <title>WGS of actinomycetes isolated from Thailand.</title>
        <authorList>
            <person name="Thawai C."/>
        </authorList>
    </citation>
    <scope>NUCLEOTIDE SEQUENCE [LARGE SCALE GENOMIC DNA]</scope>
    <source>
        <strain evidence="1 2">PLAI 1-29</strain>
    </source>
</reference>
<dbReference type="RefSeq" id="WP_168103667.1">
    <property type="nucleotide sequence ID" value="NZ_JAATEN010000020.1"/>
</dbReference>
<dbReference type="InterPro" id="IPR029060">
    <property type="entry name" value="PIN-like_dom_sf"/>
</dbReference>
<dbReference type="EMBL" id="JAATEN010000020">
    <property type="protein sequence ID" value="NJQ03038.1"/>
    <property type="molecule type" value="Genomic_DNA"/>
</dbReference>
<evidence type="ECO:0000313" key="2">
    <source>
        <dbReference type="Proteomes" id="UP000695264"/>
    </source>
</evidence>
<dbReference type="SUPFAM" id="SSF88723">
    <property type="entry name" value="PIN domain-like"/>
    <property type="match status" value="1"/>
</dbReference>
<evidence type="ECO:0000313" key="1">
    <source>
        <dbReference type="EMBL" id="NJQ03038.1"/>
    </source>
</evidence>
<dbReference type="PANTHER" id="PTHR39550:SF1">
    <property type="entry name" value="SLL0658 PROTEIN"/>
    <property type="match status" value="1"/>
</dbReference>
<gene>
    <name evidence="1" type="ORF">HCK00_21485</name>
</gene>
<proteinExistence type="predicted"/>